<feature type="transmembrane region" description="Helical" evidence="5">
    <location>
        <begin position="359"/>
        <end position="382"/>
    </location>
</feature>
<evidence type="ECO:0000259" key="6">
    <source>
        <dbReference type="Pfam" id="PF01490"/>
    </source>
</evidence>
<comment type="subcellular location">
    <subcellularLocation>
        <location evidence="1">Membrane</location>
        <topology evidence="1">Multi-pass membrane protein</topology>
    </subcellularLocation>
</comment>
<dbReference type="GO" id="GO:0016020">
    <property type="term" value="C:membrane"/>
    <property type="evidence" value="ECO:0007669"/>
    <property type="project" value="UniProtKB-SubCell"/>
</dbReference>
<evidence type="ECO:0000256" key="3">
    <source>
        <dbReference type="ARBA" id="ARBA00022989"/>
    </source>
</evidence>
<feature type="transmembrane region" description="Helical" evidence="5">
    <location>
        <begin position="7"/>
        <end position="36"/>
    </location>
</feature>
<evidence type="ECO:0000313" key="8">
    <source>
        <dbReference type="Proteomes" id="UP000030746"/>
    </source>
</evidence>
<feature type="transmembrane region" description="Helical" evidence="5">
    <location>
        <begin position="402"/>
        <end position="422"/>
    </location>
</feature>
<dbReference type="Pfam" id="PF01490">
    <property type="entry name" value="Aa_trans"/>
    <property type="match status" value="1"/>
</dbReference>
<keyword evidence="2 5" id="KW-0812">Transmembrane</keyword>
<dbReference type="STRING" id="225164.V3YXG8"/>
<keyword evidence="4 5" id="KW-0472">Membrane</keyword>
<protein>
    <recommendedName>
        <fullName evidence="6">Amino acid transporter transmembrane domain-containing protein</fullName>
    </recommendedName>
</protein>
<keyword evidence="3 5" id="KW-1133">Transmembrane helix</keyword>
<dbReference type="PANTHER" id="PTHR22950:SF652">
    <property type="entry name" value="TRANSMEMBRANE AMINO ACID TRANSPORTER FAMILY PROTEIN"/>
    <property type="match status" value="1"/>
</dbReference>
<feature type="transmembrane region" description="Helical" evidence="5">
    <location>
        <begin position="333"/>
        <end position="353"/>
    </location>
</feature>
<dbReference type="Proteomes" id="UP000030746">
    <property type="component" value="Unassembled WGS sequence"/>
</dbReference>
<evidence type="ECO:0000256" key="5">
    <source>
        <dbReference type="SAM" id="Phobius"/>
    </source>
</evidence>
<evidence type="ECO:0000313" key="7">
    <source>
        <dbReference type="EMBL" id="ESO82773.1"/>
    </source>
</evidence>
<dbReference type="InterPro" id="IPR013057">
    <property type="entry name" value="AA_transpt_TM"/>
</dbReference>
<dbReference type="OrthoDB" id="438545at2759"/>
<dbReference type="AlphaFoldDB" id="V3YXG8"/>
<dbReference type="OMA" id="FAFTGHQ"/>
<feature type="transmembrane region" description="Helical" evidence="5">
    <location>
        <begin position="137"/>
        <end position="159"/>
    </location>
</feature>
<dbReference type="GeneID" id="20246290"/>
<organism evidence="7 8">
    <name type="scientific">Lottia gigantea</name>
    <name type="common">Giant owl limpet</name>
    <dbReference type="NCBI Taxonomy" id="225164"/>
    <lineage>
        <taxon>Eukaryota</taxon>
        <taxon>Metazoa</taxon>
        <taxon>Spiralia</taxon>
        <taxon>Lophotrochozoa</taxon>
        <taxon>Mollusca</taxon>
        <taxon>Gastropoda</taxon>
        <taxon>Patellogastropoda</taxon>
        <taxon>Lottioidea</taxon>
        <taxon>Lottiidae</taxon>
        <taxon>Lottia</taxon>
    </lineage>
</organism>
<keyword evidence="8" id="KW-1185">Reference proteome</keyword>
<dbReference type="EMBL" id="KB203854">
    <property type="protein sequence ID" value="ESO82773.1"/>
    <property type="molecule type" value="Genomic_DNA"/>
</dbReference>
<evidence type="ECO:0000256" key="4">
    <source>
        <dbReference type="ARBA" id="ARBA00023136"/>
    </source>
</evidence>
<feature type="transmembrane region" description="Helical" evidence="5">
    <location>
        <begin position="286"/>
        <end position="312"/>
    </location>
</feature>
<dbReference type="GO" id="GO:0015179">
    <property type="term" value="F:L-amino acid transmembrane transporter activity"/>
    <property type="evidence" value="ECO:0007669"/>
    <property type="project" value="TreeGrafter"/>
</dbReference>
<reference evidence="7 8" key="1">
    <citation type="journal article" date="2013" name="Nature">
        <title>Insights into bilaterian evolution from three spiralian genomes.</title>
        <authorList>
            <person name="Simakov O."/>
            <person name="Marletaz F."/>
            <person name="Cho S.J."/>
            <person name="Edsinger-Gonzales E."/>
            <person name="Havlak P."/>
            <person name="Hellsten U."/>
            <person name="Kuo D.H."/>
            <person name="Larsson T."/>
            <person name="Lv J."/>
            <person name="Arendt D."/>
            <person name="Savage R."/>
            <person name="Osoegawa K."/>
            <person name="de Jong P."/>
            <person name="Grimwood J."/>
            <person name="Chapman J.A."/>
            <person name="Shapiro H."/>
            <person name="Aerts A."/>
            <person name="Otillar R.P."/>
            <person name="Terry A.Y."/>
            <person name="Boore J.L."/>
            <person name="Grigoriev I.V."/>
            <person name="Lindberg D.R."/>
            <person name="Seaver E.C."/>
            <person name="Weisblat D.A."/>
            <person name="Putnam N.H."/>
            <person name="Rokhsar D.S."/>
        </authorList>
    </citation>
    <scope>NUCLEOTIDE SEQUENCE [LARGE SCALE GENOMIC DNA]</scope>
</reference>
<feature type="transmembrane region" description="Helical" evidence="5">
    <location>
        <begin position="210"/>
        <end position="234"/>
    </location>
</feature>
<accession>V3YXG8</accession>
<gene>
    <name evidence="7" type="ORF">LOTGIDRAFT_211402</name>
</gene>
<dbReference type="PANTHER" id="PTHR22950">
    <property type="entry name" value="AMINO ACID TRANSPORTER"/>
    <property type="match status" value="1"/>
</dbReference>
<feature type="transmembrane region" description="Helical" evidence="5">
    <location>
        <begin position="96"/>
        <end position="117"/>
    </location>
</feature>
<name>V3YXG8_LOTGI</name>
<dbReference type="HOGENOM" id="CLU_038973_0_0_1"/>
<feature type="domain" description="Amino acid transporter transmembrane" evidence="6">
    <location>
        <begin position="17"/>
        <end position="416"/>
    </location>
</feature>
<dbReference type="RefSeq" id="XP_009066566.1">
    <property type="nucleotide sequence ID" value="XM_009068318.1"/>
</dbReference>
<dbReference type="KEGG" id="lgi:LOTGIDRAFT_211402"/>
<sequence length="444" mass="49630">MISIGIFYFSILTLIGSSWFSSAFLVVNAALGAGLLNFPAAYDQAGGVVVAVTIQTLFLVFIVSAIMILAYCSDIDKVATYQDVVSSVCGKKAQNASALCLLVYCFGTCITFLIIIGDQWEEFFLFVSKTVYCSDRPIYMDRSFIIAVTSIVFILPLCFPKRIDFLKYASVVGVIGIMYVMLLVAVKYFIQDPDDKPAYIKTSPDSWMDVFLVIPDICFAYQCHVSIIPIYSCMEKRNIKEFSKTVTLAMVLCVLSYTVTAALGYLQFGHKITTDILVSFDPDIEVIIAVVLIAVKTYTTYPILLFCGRAAFDSVWNEVLKLTPEVIEERERKMRIIVTLIWFTLTVALAIFIPNIGVVIQLLGAFAGLFIFVFPGMCLLKVMLDKICEGVEFITHVKRVKFLLYFSCVFITIGVFIFGLTLTQAIQKDIHGVQPDRSNYTCQN</sequence>
<feature type="transmembrane region" description="Helical" evidence="5">
    <location>
        <begin position="171"/>
        <end position="190"/>
    </location>
</feature>
<dbReference type="CTD" id="20246290"/>
<evidence type="ECO:0000256" key="1">
    <source>
        <dbReference type="ARBA" id="ARBA00004141"/>
    </source>
</evidence>
<feature type="transmembrane region" description="Helical" evidence="5">
    <location>
        <begin position="48"/>
        <end position="72"/>
    </location>
</feature>
<feature type="transmembrane region" description="Helical" evidence="5">
    <location>
        <begin position="246"/>
        <end position="266"/>
    </location>
</feature>
<proteinExistence type="predicted"/>
<evidence type="ECO:0000256" key="2">
    <source>
        <dbReference type="ARBA" id="ARBA00022692"/>
    </source>
</evidence>